<protein>
    <submittedName>
        <fullName evidence="1">Uncharacterized protein</fullName>
    </submittedName>
</protein>
<reference evidence="1 2" key="1">
    <citation type="submission" date="2019-03" db="EMBL/GenBank/DDBJ databases">
        <title>Single cell metagenomics reveals metabolic interactions within the superorganism composed of flagellate Streblomastix strix and complex community of Bacteroidetes bacteria on its surface.</title>
        <authorList>
            <person name="Treitli S.C."/>
            <person name="Kolisko M."/>
            <person name="Husnik F."/>
            <person name="Keeling P."/>
            <person name="Hampl V."/>
        </authorList>
    </citation>
    <scope>NUCLEOTIDE SEQUENCE [LARGE SCALE GENOMIC DNA]</scope>
    <source>
        <strain evidence="1">ST1C</strain>
    </source>
</reference>
<evidence type="ECO:0000313" key="2">
    <source>
        <dbReference type="Proteomes" id="UP000324800"/>
    </source>
</evidence>
<dbReference type="Proteomes" id="UP000324800">
    <property type="component" value="Unassembled WGS sequence"/>
</dbReference>
<organism evidence="1 2">
    <name type="scientific">Streblomastix strix</name>
    <dbReference type="NCBI Taxonomy" id="222440"/>
    <lineage>
        <taxon>Eukaryota</taxon>
        <taxon>Metamonada</taxon>
        <taxon>Preaxostyla</taxon>
        <taxon>Oxymonadida</taxon>
        <taxon>Streblomastigidae</taxon>
        <taxon>Streblomastix</taxon>
    </lineage>
</organism>
<accession>A0A5J4T7V9</accession>
<evidence type="ECO:0000313" key="1">
    <source>
        <dbReference type="EMBL" id="KAA6353801.1"/>
    </source>
</evidence>
<dbReference type="AlphaFoldDB" id="A0A5J4T7V9"/>
<gene>
    <name evidence="1" type="ORF">EZS28_050672</name>
</gene>
<proteinExistence type="predicted"/>
<comment type="caution">
    <text evidence="1">The sequence shown here is derived from an EMBL/GenBank/DDBJ whole genome shotgun (WGS) entry which is preliminary data.</text>
</comment>
<dbReference type="EMBL" id="SNRW01037418">
    <property type="protein sequence ID" value="KAA6353801.1"/>
    <property type="molecule type" value="Genomic_DNA"/>
</dbReference>
<name>A0A5J4T7V9_9EUKA</name>
<sequence>MIVTNNINPLKIENSDRRYVVCECNPVHRGELKYVSQFNPRDISMTEGKGEIIRASRSKVEDVNINHFNLFIDGLRVQSVESW</sequence>